<keyword evidence="1" id="KW-1277">Toxin-antitoxin system</keyword>
<accession>A0A427UWG7</accession>
<evidence type="ECO:0000313" key="2">
    <source>
        <dbReference type="EMBL" id="RSE24819.1"/>
    </source>
</evidence>
<dbReference type="Proteomes" id="UP000275331">
    <property type="component" value="Unassembled WGS sequence"/>
</dbReference>
<gene>
    <name evidence="2" type="ORF">EGT71_14205</name>
</gene>
<name>A0A427UWG7_9ENTR</name>
<dbReference type="AlphaFoldDB" id="A0A427UWG7"/>
<dbReference type="Pfam" id="PF05016">
    <property type="entry name" value="ParE_toxin"/>
    <property type="match status" value="1"/>
</dbReference>
<dbReference type="OrthoDB" id="573800at2"/>
<evidence type="ECO:0000256" key="1">
    <source>
        <dbReference type="ARBA" id="ARBA00022649"/>
    </source>
</evidence>
<proteinExistence type="predicted"/>
<dbReference type="InterPro" id="IPR035093">
    <property type="entry name" value="RelE/ParE_toxin_dom_sf"/>
</dbReference>
<dbReference type="InterPro" id="IPR007712">
    <property type="entry name" value="RelE/ParE_toxin"/>
</dbReference>
<sequence length="91" mass="10983">MEIYWTHKAQDDLARIYRFALQYSRQHATEVVDRLIASSADLTQHPAIGIQQTRYLPREVRKVLFDDYEIHYEIVENDIFVLDLWSTREDR</sequence>
<dbReference type="Gene3D" id="3.30.2310.20">
    <property type="entry name" value="RelE-like"/>
    <property type="match status" value="1"/>
</dbReference>
<protein>
    <submittedName>
        <fullName evidence="2">Type II toxin-antitoxin system RelE/ParE family toxin</fullName>
    </submittedName>
</protein>
<organism evidence="2 3">
    <name type="scientific">Atlantibacter subterraneus</name>
    <dbReference type="NCBI Taxonomy" id="255519"/>
    <lineage>
        <taxon>Bacteria</taxon>
        <taxon>Pseudomonadati</taxon>
        <taxon>Pseudomonadota</taxon>
        <taxon>Gammaproteobacteria</taxon>
        <taxon>Enterobacterales</taxon>
        <taxon>Enterobacteriaceae</taxon>
        <taxon>Atlantibacter</taxon>
    </lineage>
</organism>
<dbReference type="EMBL" id="RHXB01000009">
    <property type="protein sequence ID" value="RSE24819.1"/>
    <property type="molecule type" value="Genomic_DNA"/>
</dbReference>
<reference evidence="2 3" key="1">
    <citation type="submission" date="2018-10" db="EMBL/GenBank/DDBJ databases">
        <title>Transmission dynamics of multidrug resistant bacteria on intensive care unit surfaces.</title>
        <authorList>
            <person name="D'Souza A.W."/>
            <person name="Potter R.F."/>
            <person name="Wallace M."/>
            <person name="Shupe A."/>
            <person name="Patel S."/>
            <person name="Sun S."/>
            <person name="Gul D."/>
            <person name="Kwon J.H."/>
            <person name="Andleeb S."/>
            <person name="Burnham C.-A.D."/>
            <person name="Dantas G."/>
        </authorList>
    </citation>
    <scope>NUCLEOTIDE SEQUENCE [LARGE SCALE GENOMIC DNA]</scope>
    <source>
        <strain evidence="2 3">AS_373</strain>
    </source>
</reference>
<evidence type="ECO:0000313" key="3">
    <source>
        <dbReference type="Proteomes" id="UP000275331"/>
    </source>
</evidence>
<dbReference type="RefSeq" id="WP_125295093.1">
    <property type="nucleotide sequence ID" value="NZ_DAIRID010000103.1"/>
</dbReference>
<comment type="caution">
    <text evidence="2">The sequence shown here is derived from an EMBL/GenBank/DDBJ whole genome shotgun (WGS) entry which is preliminary data.</text>
</comment>